<evidence type="ECO:0000313" key="5">
    <source>
        <dbReference type="Proteomes" id="UP000027154"/>
    </source>
</evidence>
<reference evidence="4 5" key="1">
    <citation type="submission" date="2014-04" db="EMBL/GenBank/DDBJ databases">
        <title>Pseudoalteromonas galatheae sp. nov., isolated from a deep-sea polychaete near Canal Concepcion, Chile.</title>
        <authorList>
            <person name="Machado H.R."/>
            <person name="Gram L."/>
            <person name="Vynne N.G."/>
        </authorList>
    </citation>
    <scope>NUCLEOTIDE SEQUENCE [LARGE SCALE GENOMIC DNA]</scope>
    <source>
        <strain evidence="4 5">KMM216</strain>
    </source>
</reference>
<evidence type="ECO:0000313" key="4">
    <source>
        <dbReference type="EMBL" id="KDC50712.1"/>
    </source>
</evidence>
<keyword evidence="2" id="KW-1133">Transmembrane helix</keyword>
<keyword evidence="2" id="KW-0472">Membrane</keyword>
<proteinExistence type="predicted"/>
<name>A0ABD3Y8C2_9GAMM</name>
<sequence>MKIFKTRYVIGFLLFSSVCCAQQDTEVKINKSEIDIKTKYEQLEKHYQSLETQLKNLHQSINVIQANNTEIANHTSGLAIDLVNNRKNISQNKQDIQLNVSQNSWGSFLLACVAVIVTVLGVGIALLAFWGYRNIKTASVDASVKDSIMQSEAALTLAIENGDFNNVINSAVERAVYRGILSTEDFPDYSEDA</sequence>
<feature type="transmembrane region" description="Helical" evidence="2">
    <location>
        <begin position="108"/>
        <end position="130"/>
    </location>
</feature>
<dbReference type="EMBL" id="JJNZ01000035">
    <property type="protein sequence ID" value="KDC50712.1"/>
    <property type="molecule type" value="Genomic_DNA"/>
</dbReference>
<comment type="caution">
    <text evidence="4">The sequence shown here is derived from an EMBL/GenBank/DDBJ whole genome shotgun (WGS) entry which is preliminary data.</text>
</comment>
<feature type="signal peptide" evidence="3">
    <location>
        <begin position="1"/>
        <end position="21"/>
    </location>
</feature>
<organism evidence="4 5">
    <name type="scientific">Pseudoalteromonas fuliginea</name>
    <dbReference type="NCBI Taxonomy" id="1872678"/>
    <lineage>
        <taxon>Bacteria</taxon>
        <taxon>Pseudomonadati</taxon>
        <taxon>Pseudomonadota</taxon>
        <taxon>Gammaproteobacteria</taxon>
        <taxon>Alteromonadales</taxon>
        <taxon>Pseudoalteromonadaceae</taxon>
        <taxon>Pseudoalteromonas</taxon>
    </lineage>
</organism>
<gene>
    <name evidence="4" type="ORF">DC53_11605</name>
</gene>
<feature type="chain" id="PRO_5044748239" evidence="3">
    <location>
        <begin position="22"/>
        <end position="193"/>
    </location>
</feature>
<dbReference type="RefSeq" id="WP_008136846.1">
    <property type="nucleotide sequence ID" value="NZ_JJNZ01000035.1"/>
</dbReference>
<keyword evidence="1" id="KW-0175">Coiled coil</keyword>
<evidence type="ECO:0000256" key="1">
    <source>
        <dbReference type="SAM" id="Coils"/>
    </source>
</evidence>
<feature type="coiled-coil region" evidence="1">
    <location>
        <begin position="33"/>
        <end position="67"/>
    </location>
</feature>
<accession>A0ABD3Y8C2</accession>
<dbReference type="AlphaFoldDB" id="A0ABD3Y8C2"/>
<evidence type="ECO:0000256" key="2">
    <source>
        <dbReference type="SAM" id="Phobius"/>
    </source>
</evidence>
<dbReference type="Proteomes" id="UP000027154">
    <property type="component" value="Unassembled WGS sequence"/>
</dbReference>
<keyword evidence="3" id="KW-0732">Signal</keyword>
<keyword evidence="2" id="KW-0812">Transmembrane</keyword>
<evidence type="ECO:0000256" key="3">
    <source>
        <dbReference type="SAM" id="SignalP"/>
    </source>
</evidence>
<protein>
    <submittedName>
        <fullName evidence="4">Uncharacterized protein</fullName>
    </submittedName>
</protein>